<reference evidence="5" key="2">
    <citation type="journal article" date="2021" name="PeerJ">
        <title>Extensive microbial diversity within the chicken gut microbiome revealed by metagenomics and culture.</title>
        <authorList>
            <person name="Gilroy R."/>
            <person name="Ravi A."/>
            <person name="Getino M."/>
            <person name="Pursley I."/>
            <person name="Horton D.L."/>
            <person name="Alikhan N.F."/>
            <person name="Baker D."/>
            <person name="Gharbi K."/>
            <person name="Hall N."/>
            <person name="Watson M."/>
            <person name="Adriaenssens E.M."/>
            <person name="Foster-Nyarko E."/>
            <person name="Jarju S."/>
            <person name="Secka A."/>
            <person name="Antonio M."/>
            <person name="Oren A."/>
            <person name="Chaudhuri R.R."/>
            <person name="La Ragione R."/>
            <person name="Hildebrand F."/>
            <person name="Pallen M.J."/>
        </authorList>
    </citation>
    <scope>NUCLEOTIDE SEQUENCE</scope>
    <source>
        <strain evidence="5">9366</strain>
    </source>
</reference>
<comment type="caution">
    <text evidence="5">The sequence shown here is derived from an EMBL/GenBank/DDBJ whole genome shotgun (WGS) entry which is preliminary data.</text>
</comment>
<dbReference type="EMBL" id="DVNJ01000011">
    <property type="protein sequence ID" value="HIU62611.1"/>
    <property type="molecule type" value="Genomic_DNA"/>
</dbReference>
<dbReference type="AlphaFoldDB" id="A0A9D1MM01"/>
<evidence type="ECO:0000256" key="3">
    <source>
        <dbReference type="SAM" id="MobiDB-lite"/>
    </source>
</evidence>
<accession>A0A9D1MM01</accession>
<organism evidence="5 6">
    <name type="scientific">Candidatus Caccalectryoclostridium excrementigallinarum</name>
    <dbReference type="NCBI Taxonomy" id="2840710"/>
    <lineage>
        <taxon>Bacteria</taxon>
        <taxon>Bacillati</taxon>
        <taxon>Bacillota</taxon>
        <taxon>Clostridia</taxon>
        <taxon>Christensenellales</taxon>
        <taxon>Christensenellaceae</taxon>
        <taxon>Christensenellaceae incertae sedis</taxon>
        <taxon>Candidatus Caccalectryoclostridium</taxon>
    </lineage>
</organism>
<evidence type="ECO:0000256" key="2">
    <source>
        <dbReference type="PROSITE-ProRule" id="PRU00335"/>
    </source>
</evidence>
<keyword evidence="1 2" id="KW-0238">DNA-binding</keyword>
<dbReference type="PANTHER" id="PTHR43479:SF7">
    <property type="entry name" value="TETR-FAMILY TRANSCRIPTIONAL REGULATOR"/>
    <property type="match status" value="1"/>
</dbReference>
<evidence type="ECO:0000313" key="6">
    <source>
        <dbReference type="Proteomes" id="UP000824145"/>
    </source>
</evidence>
<evidence type="ECO:0000313" key="5">
    <source>
        <dbReference type="EMBL" id="HIU62611.1"/>
    </source>
</evidence>
<evidence type="ECO:0000259" key="4">
    <source>
        <dbReference type="PROSITE" id="PS50977"/>
    </source>
</evidence>
<dbReference type="InterPro" id="IPR001647">
    <property type="entry name" value="HTH_TetR"/>
</dbReference>
<feature type="region of interest" description="Disordered" evidence="3">
    <location>
        <begin position="1"/>
        <end position="25"/>
    </location>
</feature>
<feature type="domain" description="HTH tetR-type" evidence="4">
    <location>
        <begin position="25"/>
        <end position="85"/>
    </location>
</feature>
<dbReference type="Gene3D" id="1.10.357.10">
    <property type="entry name" value="Tetracycline Repressor, domain 2"/>
    <property type="match status" value="1"/>
</dbReference>
<dbReference type="PROSITE" id="PS50977">
    <property type="entry name" value="HTH_TETR_2"/>
    <property type="match status" value="1"/>
</dbReference>
<feature type="DNA-binding region" description="H-T-H motif" evidence="2">
    <location>
        <begin position="48"/>
        <end position="67"/>
    </location>
</feature>
<sequence>MDEVRQATSKEKKADETKQLDRRARKTRRAIQNALMQLSVDKRINEITVTDVTQAADINRSTFYLHYNSVYEVLADIEKSSTDTMLEIVNKYDPVQLPLNPYPLLKALTEEADANPAFMRFVSDSKISTTFLPKLKKCFIDRLVARVMGKFPDSDENFLKVTVTFMTGGVMDVYVAWLRSEDPMPLEDLCKYAATIVSQGYANIISSIVG</sequence>
<dbReference type="GO" id="GO:0003677">
    <property type="term" value="F:DNA binding"/>
    <property type="evidence" value="ECO:0007669"/>
    <property type="project" value="UniProtKB-UniRule"/>
</dbReference>
<evidence type="ECO:0000256" key="1">
    <source>
        <dbReference type="ARBA" id="ARBA00023125"/>
    </source>
</evidence>
<proteinExistence type="predicted"/>
<reference evidence="5" key="1">
    <citation type="submission" date="2020-10" db="EMBL/GenBank/DDBJ databases">
        <authorList>
            <person name="Gilroy R."/>
        </authorList>
    </citation>
    <scope>NUCLEOTIDE SEQUENCE</scope>
    <source>
        <strain evidence="5">9366</strain>
    </source>
</reference>
<dbReference type="InterPro" id="IPR009057">
    <property type="entry name" value="Homeodomain-like_sf"/>
</dbReference>
<dbReference type="PANTHER" id="PTHR43479">
    <property type="entry name" value="ACREF/ENVCD OPERON REPRESSOR-RELATED"/>
    <property type="match status" value="1"/>
</dbReference>
<dbReference type="InterPro" id="IPR050624">
    <property type="entry name" value="HTH-type_Tx_Regulator"/>
</dbReference>
<gene>
    <name evidence="5" type="ORF">IAB07_02440</name>
</gene>
<dbReference type="Proteomes" id="UP000824145">
    <property type="component" value="Unassembled WGS sequence"/>
</dbReference>
<name>A0A9D1MM01_9FIRM</name>
<dbReference type="SUPFAM" id="SSF46689">
    <property type="entry name" value="Homeodomain-like"/>
    <property type="match status" value="1"/>
</dbReference>
<protein>
    <submittedName>
        <fullName evidence="5">TetR/AcrR family transcriptional regulator</fullName>
    </submittedName>
</protein>
<feature type="compositionally biased region" description="Basic and acidic residues" evidence="3">
    <location>
        <begin position="1"/>
        <end position="22"/>
    </location>
</feature>